<dbReference type="InterPro" id="IPR050400">
    <property type="entry name" value="Bact_Cytoskel_RodZ"/>
</dbReference>
<dbReference type="Gene3D" id="1.10.260.40">
    <property type="entry name" value="lambda repressor-like DNA-binding domains"/>
    <property type="match status" value="1"/>
</dbReference>
<keyword evidence="5" id="KW-1185">Reference proteome</keyword>
<dbReference type="PANTHER" id="PTHR34475:SF1">
    <property type="entry name" value="CYTOSKELETON PROTEIN RODZ"/>
    <property type="match status" value="1"/>
</dbReference>
<sequence>MSELGQRLKAAREEKQYSYEQLQSVTKIQKRYLEAIEEGDFDRLPGDFYARAFVKNYAEAVGLDPDELFDEYANELPKPKGDTVDIPPRSSRKSELVSNRKSRFTSFIPSLIVIVFIVAIFVGIWFFVQDNDGDTGVPNDEQQGGIDVEGGDDELPYEDELEGDEGVTDEAEAAESEDSTDEQLTEGREEEEKEEEEEREEEAEQTPVLEFDETEGINSYFDLIGAEDFDVEIRFTGRSWLQIEDETGTVHEVGEFDEGEELSFDFVDQEEITFNLGSALTTDIKINGEELDYQIDDTRQFVIVRNLPDETL</sequence>
<gene>
    <name evidence="4" type="ORF">HNQ41_000147</name>
</gene>
<dbReference type="SMART" id="SM00530">
    <property type="entry name" value="HTH_XRE"/>
    <property type="match status" value="1"/>
</dbReference>
<dbReference type="GO" id="GO:0003677">
    <property type="term" value="F:DNA binding"/>
    <property type="evidence" value="ECO:0007669"/>
    <property type="project" value="InterPro"/>
</dbReference>
<dbReference type="RefSeq" id="WP_184662490.1">
    <property type="nucleotide sequence ID" value="NZ_JACHHB010000001.1"/>
</dbReference>
<evidence type="ECO:0000256" key="1">
    <source>
        <dbReference type="SAM" id="MobiDB-lite"/>
    </source>
</evidence>
<dbReference type="SUPFAM" id="SSF47413">
    <property type="entry name" value="lambda repressor-like DNA-binding domains"/>
    <property type="match status" value="1"/>
</dbReference>
<dbReference type="EMBL" id="JACHHB010000001">
    <property type="protein sequence ID" value="MBB5172007.1"/>
    <property type="molecule type" value="Genomic_DNA"/>
</dbReference>
<dbReference type="AlphaFoldDB" id="A0A840QKP2"/>
<evidence type="ECO:0000256" key="2">
    <source>
        <dbReference type="SAM" id="Phobius"/>
    </source>
</evidence>
<feature type="transmembrane region" description="Helical" evidence="2">
    <location>
        <begin position="107"/>
        <end position="128"/>
    </location>
</feature>
<dbReference type="PANTHER" id="PTHR34475">
    <property type="match status" value="1"/>
</dbReference>
<protein>
    <submittedName>
        <fullName evidence="4">Cytoskeletal protein RodZ</fullName>
    </submittedName>
</protein>
<dbReference type="InterPro" id="IPR025194">
    <property type="entry name" value="RodZ-like_C"/>
</dbReference>
<feature type="compositionally biased region" description="Acidic residues" evidence="1">
    <location>
        <begin position="149"/>
        <end position="207"/>
    </location>
</feature>
<dbReference type="Proteomes" id="UP000551878">
    <property type="component" value="Unassembled WGS sequence"/>
</dbReference>
<feature type="region of interest" description="Disordered" evidence="1">
    <location>
        <begin position="135"/>
        <end position="207"/>
    </location>
</feature>
<dbReference type="Pfam" id="PF13464">
    <property type="entry name" value="RodZ_C"/>
    <property type="match status" value="1"/>
</dbReference>
<keyword evidence="2" id="KW-1133">Transmembrane helix</keyword>
<feature type="domain" description="HTH cro/C1-type" evidence="3">
    <location>
        <begin position="7"/>
        <end position="68"/>
    </location>
</feature>
<dbReference type="InterPro" id="IPR010982">
    <property type="entry name" value="Lambda_DNA-bd_dom_sf"/>
</dbReference>
<reference evidence="4 5" key="1">
    <citation type="submission" date="2020-08" db="EMBL/GenBank/DDBJ databases">
        <title>Genomic Encyclopedia of Type Strains, Phase IV (KMG-IV): sequencing the most valuable type-strain genomes for metagenomic binning, comparative biology and taxonomic classification.</title>
        <authorList>
            <person name="Goeker M."/>
        </authorList>
    </citation>
    <scope>NUCLEOTIDE SEQUENCE [LARGE SCALE GENOMIC DNA]</scope>
    <source>
        <strain evidence="4 5">DSM 24696</strain>
    </source>
</reference>
<comment type="caution">
    <text evidence="4">The sequence shown here is derived from an EMBL/GenBank/DDBJ whole genome shotgun (WGS) entry which is preliminary data.</text>
</comment>
<evidence type="ECO:0000313" key="5">
    <source>
        <dbReference type="Proteomes" id="UP000551878"/>
    </source>
</evidence>
<name>A0A840QKP2_9BACI</name>
<proteinExistence type="predicted"/>
<dbReference type="CDD" id="cd00093">
    <property type="entry name" value="HTH_XRE"/>
    <property type="match status" value="1"/>
</dbReference>
<evidence type="ECO:0000259" key="3">
    <source>
        <dbReference type="SMART" id="SM00530"/>
    </source>
</evidence>
<keyword evidence="2" id="KW-0812">Transmembrane</keyword>
<organism evidence="4 5">
    <name type="scientific">Texcoconibacillus texcoconensis</name>
    <dbReference type="NCBI Taxonomy" id="1095777"/>
    <lineage>
        <taxon>Bacteria</taxon>
        <taxon>Bacillati</taxon>
        <taxon>Bacillota</taxon>
        <taxon>Bacilli</taxon>
        <taxon>Bacillales</taxon>
        <taxon>Bacillaceae</taxon>
        <taxon>Texcoconibacillus</taxon>
    </lineage>
</organism>
<keyword evidence="2" id="KW-0472">Membrane</keyword>
<accession>A0A840QKP2</accession>
<dbReference type="Pfam" id="PF13413">
    <property type="entry name" value="HTH_25"/>
    <property type="match status" value="1"/>
</dbReference>
<dbReference type="InterPro" id="IPR001387">
    <property type="entry name" value="Cro/C1-type_HTH"/>
</dbReference>
<evidence type="ECO:0000313" key="4">
    <source>
        <dbReference type="EMBL" id="MBB5172007.1"/>
    </source>
</evidence>